<dbReference type="Gene3D" id="2.40.30.170">
    <property type="match status" value="1"/>
</dbReference>
<dbReference type="EMBL" id="CP039690">
    <property type="protein sequence ID" value="QCI68260.1"/>
    <property type="molecule type" value="Genomic_DNA"/>
</dbReference>
<accession>A0A4D7BBX1</accession>
<organism evidence="2 3">
    <name type="scientific">Phreatobacter stygius</name>
    <dbReference type="NCBI Taxonomy" id="1940610"/>
    <lineage>
        <taxon>Bacteria</taxon>
        <taxon>Pseudomonadati</taxon>
        <taxon>Pseudomonadota</taxon>
        <taxon>Alphaproteobacteria</taxon>
        <taxon>Hyphomicrobiales</taxon>
        <taxon>Phreatobacteraceae</taxon>
        <taxon>Phreatobacter</taxon>
    </lineage>
</organism>
<sequence length="382" mass="41500">MTTLLILTYVALCIGAFKLLRIAANEWTLTTAGLGGVAIVGGVLALINYNHPFTDEARIVFSTTPMTSAVQGRVIEVPVEANMPLKTGDVLFRLDPRPFQYAVDHRRAALAEAEQGVREMKAGLDAASAAVTEAAAARDRSKQAYERYRDGNATARQTGRASPFTELDEQNRRGEYLVAEAALTVAQAQAERARLALASQINGENTSVATAEAALRKAEFELEQATVRAPTNGFVTQVALQPGMVTVPFPFMPAMVYVNTDRQFFVAAFPQAVLQRLSPQDKAEIAFDAFPGRIFQGVVERVLDTIPQGQFQPGGGLLSVEDRARTPGRAQVIIKVLDLPRGANLPAGAIGQVAVYSGRFEHVAIIRQILLRMKSWLNYLVF</sequence>
<keyword evidence="1" id="KW-0472">Membrane</keyword>
<keyword evidence="3" id="KW-1185">Reference proteome</keyword>
<dbReference type="KEGG" id="pstg:E8M01_30965"/>
<keyword evidence="1" id="KW-1133">Transmembrane helix</keyword>
<evidence type="ECO:0000313" key="2">
    <source>
        <dbReference type="EMBL" id="QCI68260.1"/>
    </source>
</evidence>
<protein>
    <submittedName>
        <fullName evidence="2">HlyD family secretion protein</fullName>
    </submittedName>
</protein>
<reference evidence="2 3" key="1">
    <citation type="submission" date="2019-04" db="EMBL/GenBank/DDBJ databases">
        <title>Phreatobacter aquaticus sp. nov.</title>
        <authorList>
            <person name="Choi A."/>
        </authorList>
    </citation>
    <scope>NUCLEOTIDE SEQUENCE [LARGE SCALE GENOMIC DNA]</scope>
    <source>
        <strain evidence="2 3">KCTC 52518</strain>
    </source>
</reference>
<dbReference type="PANTHER" id="PTHR30386">
    <property type="entry name" value="MEMBRANE FUSION SUBUNIT OF EMRAB-TOLC MULTIDRUG EFFLUX PUMP"/>
    <property type="match status" value="1"/>
</dbReference>
<dbReference type="Gene3D" id="2.40.50.100">
    <property type="match status" value="1"/>
</dbReference>
<evidence type="ECO:0000313" key="3">
    <source>
        <dbReference type="Proteomes" id="UP000298781"/>
    </source>
</evidence>
<dbReference type="Gene3D" id="1.10.287.470">
    <property type="entry name" value="Helix hairpin bin"/>
    <property type="match status" value="1"/>
</dbReference>
<feature type="transmembrane region" description="Helical" evidence="1">
    <location>
        <begin position="28"/>
        <end position="49"/>
    </location>
</feature>
<dbReference type="SUPFAM" id="SSF111369">
    <property type="entry name" value="HlyD-like secretion proteins"/>
    <property type="match status" value="2"/>
</dbReference>
<dbReference type="OrthoDB" id="9811754at2"/>
<dbReference type="RefSeq" id="WP_136963679.1">
    <property type="nucleotide sequence ID" value="NZ_CP039690.1"/>
</dbReference>
<name>A0A4D7BBX1_9HYPH</name>
<dbReference type="Proteomes" id="UP000298781">
    <property type="component" value="Chromosome"/>
</dbReference>
<evidence type="ECO:0000256" key="1">
    <source>
        <dbReference type="SAM" id="Phobius"/>
    </source>
</evidence>
<dbReference type="PANTHER" id="PTHR30386:SF18">
    <property type="entry name" value="INNER MEMBRANE PROTEIN YIAV-RELATED"/>
    <property type="match status" value="1"/>
</dbReference>
<gene>
    <name evidence="2" type="ORF">E8M01_30965</name>
</gene>
<dbReference type="InterPro" id="IPR050739">
    <property type="entry name" value="MFP"/>
</dbReference>
<dbReference type="AlphaFoldDB" id="A0A4D7BBX1"/>
<keyword evidence="1" id="KW-0812">Transmembrane</keyword>
<proteinExistence type="predicted"/>